<dbReference type="InterPro" id="IPR005149">
    <property type="entry name" value="Tscrpt_reg_PadR_N"/>
</dbReference>
<evidence type="ECO:0000313" key="2">
    <source>
        <dbReference type="EMBL" id="BCI59940.1"/>
    </source>
</evidence>
<protein>
    <submittedName>
        <fullName evidence="2">Transcriptional regulator</fullName>
    </submittedName>
</protein>
<dbReference type="AlphaFoldDB" id="A0A7I8CZK7"/>
<dbReference type="Pfam" id="PF03551">
    <property type="entry name" value="PadR"/>
    <property type="match status" value="1"/>
</dbReference>
<sequence length="113" mass="12827">MNIQFKKGVLELCVLAMLEKGDRYGYEIASNLSQAVDISDGTVYPILRRLKQENYVTSYLEESSGGAPRKYYALSPSGREFLELLKAEWKHFIFQVDQIIDGGEEIEQATVSQ</sequence>
<name>A0A7I8CZK7_9FIRM</name>
<gene>
    <name evidence="2" type="ORF">C12CBH8_05790</name>
</gene>
<dbReference type="Proteomes" id="UP000593890">
    <property type="component" value="Chromosome"/>
</dbReference>
<evidence type="ECO:0000313" key="3">
    <source>
        <dbReference type="Proteomes" id="UP000593890"/>
    </source>
</evidence>
<dbReference type="KEGG" id="sman:C12CBH8_05790"/>
<dbReference type="InterPro" id="IPR052509">
    <property type="entry name" value="Metal_resp_DNA-bind_regulator"/>
</dbReference>
<dbReference type="EMBL" id="AP023321">
    <property type="protein sequence ID" value="BCI59940.1"/>
    <property type="molecule type" value="Genomic_DNA"/>
</dbReference>
<dbReference type="CDD" id="cd00090">
    <property type="entry name" value="HTH_ARSR"/>
    <property type="match status" value="1"/>
</dbReference>
<proteinExistence type="predicted"/>
<reference evidence="3" key="1">
    <citation type="submission" date="2020-07" db="EMBL/GenBank/DDBJ databases">
        <title>Complete genome sequencing of Clostridia bacterium strain 12CBH8.</title>
        <authorList>
            <person name="Sakamoto M."/>
            <person name="Murakami T."/>
            <person name="Mori H."/>
        </authorList>
    </citation>
    <scope>NUCLEOTIDE SEQUENCE [LARGE SCALE GENOMIC DNA]</scope>
    <source>
        <strain evidence="3">12CBH8</strain>
    </source>
</reference>
<dbReference type="InterPro" id="IPR011991">
    <property type="entry name" value="ArsR-like_HTH"/>
</dbReference>
<accession>A0A7I8CZK7</accession>
<dbReference type="RefSeq" id="WP_090265140.1">
    <property type="nucleotide sequence ID" value="NZ_AP023321.1"/>
</dbReference>
<dbReference type="SUPFAM" id="SSF46785">
    <property type="entry name" value="Winged helix' DNA-binding domain"/>
    <property type="match status" value="1"/>
</dbReference>
<dbReference type="InterPro" id="IPR036388">
    <property type="entry name" value="WH-like_DNA-bd_sf"/>
</dbReference>
<dbReference type="InterPro" id="IPR036390">
    <property type="entry name" value="WH_DNA-bd_sf"/>
</dbReference>
<keyword evidence="3" id="KW-1185">Reference proteome</keyword>
<dbReference type="PANTHER" id="PTHR33169">
    <property type="entry name" value="PADR-FAMILY TRANSCRIPTIONAL REGULATOR"/>
    <property type="match status" value="1"/>
</dbReference>
<evidence type="ECO:0000259" key="1">
    <source>
        <dbReference type="Pfam" id="PF03551"/>
    </source>
</evidence>
<feature type="domain" description="Transcription regulator PadR N-terminal" evidence="1">
    <location>
        <begin position="14"/>
        <end position="83"/>
    </location>
</feature>
<dbReference type="PANTHER" id="PTHR33169:SF24">
    <property type="entry name" value="TRANSCRIPTIONAL REGULATOR, PADR FAMILY"/>
    <property type="match status" value="1"/>
</dbReference>
<dbReference type="Gene3D" id="1.10.10.10">
    <property type="entry name" value="Winged helix-like DNA-binding domain superfamily/Winged helix DNA-binding domain"/>
    <property type="match status" value="1"/>
</dbReference>
<organism evidence="2 3">
    <name type="scientific">Solibaculum mannosilyticum</name>
    <dbReference type="NCBI Taxonomy" id="2780922"/>
    <lineage>
        <taxon>Bacteria</taxon>
        <taxon>Bacillati</taxon>
        <taxon>Bacillota</taxon>
        <taxon>Clostridia</taxon>
        <taxon>Eubacteriales</taxon>
        <taxon>Oscillospiraceae</taxon>
        <taxon>Solibaculum</taxon>
    </lineage>
</organism>